<sequence length="142" mass="15695">MWVPGAAFHEQGGGECGARSHQHVGPTESEKEAQSEWVPTDTAHPPSFPPPAAYHIILLSLSHCPPLPRPSPSLLQLRNERENSETRERERESFEGLSACLALYALSNPNTDSSVTNTTMRFVLQARFIFMESSHLLSGLKT</sequence>
<gene>
    <name evidence="2" type="ORF">CURHAP_LOCUS10413</name>
</gene>
<name>A0A6J5TZ73_PRUAR</name>
<evidence type="ECO:0000256" key="1">
    <source>
        <dbReference type="SAM" id="MobiDB-lite"/>
    </source>
</evidence>
<feature type="region of interest" description="Disordered" evidence="1">
    <location>
        <begin position="70"/>
        <end position="92"/>
    </location>
</feature>
<feature type="compositionally biased region" description="Basic and acidic residues" evidence="1">
    <location>
        <begin position="78"/>
        <end position="92"/>
    </location>
</feature>
<reference evidence="2 3" key="1">
    <citation type="submission" date="2020-05" db="EMBL/GenBank/DDBJ databases">
        <authorList>
            <person name="Campoy J."/>
            <person name="Schneeberger K."/>
            <person name="Spophaly S."/>
        </authorList>
    </citation>
    <scope>NUCLEOTIDE SEQUENCE [LARGE SCALE GENOMIC DNA]</scope>
    <source>
        <strain evidence="2">PruArmRojPasFocal</strain>
    </source>
</reference>
<dbReference type="Proteomes" id="UP000507222">
    <property type="component" value="Unassembled WGS sequence"/>
</dbReference>
<accession>A0A6J5TZ73</accession>
<evidence type="ECO:0000313" key="3">
    <source>
        <dbReference type="Proteomes" id="UP000507222"/>
    </source>
</evidence>
<proteinExistence type="predicted"/>
<dbReference type="EMBL" id="CAEKDK010000001">
    <property type="protein sequence ID" value="CAB4267638.1"/>
    <property type="molecule type" value="Genomic_DNA"/>
</dbReference>
<organism evidence="2 3">
    <name type="scientific">Prunus armeniaca</name>
    <name type="common">Apricot</name>
    <name type="synonym">Armeniaca vulgaris</name>
    <dbReference type="NCBI Taxonomy" id="36596"/>
    <lineage>
        <taxon>Eukaryota</taxon>
        <taxon>Viridiplantae</taxon>
        <taxon>Streptophyta</taxon>
        <taxon>Embryophyta</taxon>
        <taxon>Tracheophyta</taxon>
        <taxon>Spermatophyta</taxon>
        <taxon>Magnoliopsida</taxon>
        <taxon>eudicotyledons</taxon>
        <taxon>Gunneridae</taxon>
        <taxon>Pentapetalae</taxon>
        <taxon>rosids</taxon>
        <taxon>fabids</taxon>
        <taxon>Rosales</taxon>
        <taxon>Rosaceae</taxon>
        <taxon>Amygdaloideae</taxon>
        <taxon>Amygdaleae</taxon>
        <taxon>Prunus</taxon>
    </lineage>
</organism>
<feature type="region of interest" description="Disordered" evidence="1">
    <location>
        <begin position="1"/>
        <end position="45"/>
    </location>
</feature>
<evidence type="ECO:0000313" key="2">
    <source>
        <dbReference type="EMBL" id="CAB4267638.1"/>
    </source>
</evidence>
<dbReference type="AlphaFoldDB" id="A0A6J5TZ73"/>
<protein>
    <submittedName>
        <fullName evidence="2">Uncharacterized protein</fullName>
    </submittedName>
</protein>